<comment type="subunit">
    <text evidence="1">Homodimer.</text>
</comment>
<evidence type="ECO:0000313" key="4">
    <source>
        <dbReference type="Proteomes" id="UP000219559"/>
    </source>
</evidence>
<dbReference type="Proteomes" id="UP000219559">
    <property type="component" value="Unassembled WGS sequence"/>
</dbReference>
<dbReference type="InterPro" id="IPR011008">
    <property type="entry name" value="Dimeric_a/b-barrel"/>
</dbReference>
<evidence type="ECO:0000313" key="3">
    <source>
        <dbReference type="EMBL" id="PCE64450.1"/>
    </source>
</evidence>
<evidence type="ECO:0000259" key="2">
    <source>
        <dbReference type="PROSITE" id="PS51502"/>
    </source>
</evidence>
<accession>A0A2A4G901</accession>
<dbReference type="PROSITE" id="PS51502">
    <property type="entry name" value="S_R_A_B_BARREL"/>
    <property type="match status" value="1"/>
</dbReference>
<evidence type="ECO:0000256" key="1">
    <source>
        <dbReference type="ARBA" id="ARBA00011738"/>
    </source>
</evidence>
<feature type="domain" description="Stress-response A/B barrel" evidence="2">
    <location>
        <begin position="2"/>
        <end position="96"/>
    </location>
</feature>
<dbReference type="SMART" id="SM00886">
    <property type="entry name" value="Dabb"/>
    <property type="match status" value="1"/>
</dbReference>
<dbReference type="InterPro" id="IPR013097">
    <property type="entry name" value="Dabb"/>
</dbReference>
<sequence length="98" mass="11219">MTKHYGMFQFKEGVTEEEITLCFVTMKAMVGKIPGLLNMEYGPYDSTEGLNDGYTHGFIMDFESPEAREAYLPHPIHEEVKALVVPKLERVVVFDFNI</sequence>
<reference evidence="3 4" key="1">
    <citation type="submission" date="2017-04" db="EMBL/GenBank/DDBJ databases">
        <title>A new member of the family Flavobacteriaceae isolated from ascidians.</title>
        <authorList>
            <person name="Chen L."/>
        </authorList>
    </citation>
    <scope>NUCLEOTIDE SEQUENCE [LARGE SCALE GENOMIC DNA]</scope>
    <source>
        <strain evidence="3 4">HQA918</strain>
    </source>
</reference>
<dbReference type="InterPro" id="IPR044662">
    <property type="entry name" value="HS1/DABB1-like"/>
</dbReference>
<keyword evidence="4" id="KW-1185">Reference proteome</keyword>
<dbReference type="RefSeq" id="WP_097440571.1">
    <property type="nucleotide sequence ID" value="NZ_KZ300476.1"/>
</dbReference>
<dbReference type="EMBL" id="NBWU01000003">
    <property type="protein sequence ID" value="PCE64450.1"/>
    <property type="molecule type" value="Genomic_DNA"/>
</dbReference>
<dbReference type="AlphaFoldDB" id="A0A2A4G901"/>
<proteinExistence type="predicted"/>
<protein>
    <recommendedName>
        <fullName evidence="2">Stress-response A/B barrel domain-containing protein</fullName>
    </recommendedName>
</protein>
<dbReference type="PANTHER" id="PTHR33178:SF10">
    <property type="entry name" value="STRESS-RESPONSE A_B BARREL DOMAIN-CONTAINING PROTEIN"/>
    <property type="match status" value="1"/>
</dbReference>
<organism evidence="3 4">
    <name type="scientific">Sediminicola luteus</name>
    <dbReference type="NCBI Taxonomy" id="319238"/>
    <lineage>
        <taxon>Bacteria</taxon>
        <taxon>Pseudomonadati</taxon>
        <taxon>Bacteroidota</taxon>
        <taxon>Flavobacteriia</taxon>
        <taxon>Flavobacteriales</taxon>
        <taxon>Flavobacteriaceae</taxon>
        <taxon>Sediminicola</taxon>
    </lineage>
</organism>
<dbReference type="OrthoDB" id="9816070at2"/>
<dbReference type="PANTHER" id="PTHR33178">
    <property type="match status" value="1"/>
</dbReference>
<dbReference type="Gene3D" id="3.30.70.100">
    <property type="match status" value="1"/>
</dbReference>
<comment type="caution">
    <text evidence="3">The sequence shown here is derived from an EMBL/GenBank/DDBJ whole genome shotgun (WGS) entry which is preliminary data.</text>
</comment>
<name>A0A2A4G901_9FLAO</name>
<dbReference type="SUPFAM" id="SSF54909">
    <property type="entry name" value="Dimeric alpha+beta barrel"/>
    <property type="match status" value="1"/>
</dbReference>
<gene>
    <name evidence="3" type="ORF">B7P33_09185</name>
</gene>
<dbReference type="Pfam" id="PF07876">
    <property type="entry name" value="Dabb"/>
    <property type="match status" value="1"/>
</dbReference>